<dbReference type="SUPFAM" id="SSF88713">
    <property type="entry name" value="Glycoside hydrolase/deacetylase"/>
    <property type="match status" value="1"/>
</dbReference>
<dbReference type="InterPro" id="IPR001046">
    <property type="entry name" value="NRAMP_fam"/>
</dbReference>
<reference evidence="9" key="1">
    <citation type="submission" date="2020-11" db="EMBL/GenBank/DDBJ databases">
        <authorList>
            <person name="Tran Van P."/>
        </authorList>
    </citation>
    <scope>NUCLEOTIDE SEQUENCE</scope>
</reference>
<dbReference type="Pfam" id="PF01566">
    <property type="entry name" value="Nramp"/>
    <property type="match status" value="1"/>
</dbReference>
<accession>A0A7R9L6U8</accession>
<dbReference type="Gene3D" id="3.40.1640.10">
    <property type="entry name" value="PSTPO5379-like"/>
    <property type="match status" value="1"/>
</dbReference>
<dbReference type="OrthoDB" id="8300560at2759"/>
<dbReference type="Pfam" id="PF07286">
    <property type="entry name" value="D-Glu_cyclase"/>
    <property type="match status" value="1"/>
</dbReference>
<dbReference type="EMBL" id="CAJPVJ010000001">
    <property type="protein sequence ID" value="CAG2155667.1"/>
    <property type="molecule type" value="Genomic_DNA"/>
</dbReference>
<name>A0A7R9L6U8_9ACAR</name>
<organism evidence="9">
    <name type="scientific">Oppiella nova</name>
    <dbReference type="NCBI Taxonomy" id="334625"/>
    <lineage>
        <taxon>Eukaryota</taxon>
        <taxon>Metazoa</taxon>
        <taxon>Ecdysozoa</taxon>
        <taxon>Arthropoda</taxon>
        <taxon>Chelicerata</taxon>
        <taxon>Arachnida</taxon>
        <taxon>Acari</taxon>
        <taxon>Acariformes</taxon>
        <taxon>Sarcoptiformes</taxon>
        <taxon>Oribatida</taxon>
        <taxon>Brachypylina</taxon>
        <taxon>Oppioidea</taxon>
        <taxon>Oppiidae</taxon>
        <taxon>Oppiella</taxon>
    </lineage>
</organism>
<dbReference type="AlphaFoldDB" id="A0A7R9L6U8"/>
<evidence type="ECO:0000256" key="1">
    <source>
        <dbReference type="ARBA" id="ARBA00004141"/>
    </source>
</evidence>
<dbReference type="GO" id="GO:0046873">
    <property type="term" value="F:metal ion transmembrane transporter activity"/>
    <property type="evidence" value="ECO:0007669"/>
    <property type="project" value="InterPro"/>
</dbReference>
<dbReference type="PANTHER" id="PTHR32022">
    <property type="entry name" value="D-GLUTAMATE CYCLASE, MITOCHONDRIAL"/>
    <property type="match status" value="1"/>
</dbReference>
<dbReference type="InterPro" id="IPR038021">
    <property type="entry name" value="Putative_hydro-lyase"/>
</dbReference>
<dbReference type="InterPro" id="IPR011330">
    <property type="entry name" value="Glyco_hydro/deAcase_b/a-brl"/>
</dbReference>
<keyword evidence="7" id="KW-0456">Lyase</keyword>
<comment type="subcellular location">
    <subcellularLocation>
        <location evidence="1">Membrane</location>
        <topology evidence="1">Multi-pass membrane protein</topology>
    </subcellularLocation>
</comment>
<comment type="similarity">
    <text evidence="3">Belongs to the D-glutamate cyclase family.</text>
</comment>
<evidence type="ECO:0000313" key="9">
    <source>
        <dbReference type="EMBL" id="CAD7636167.1"/>
    </source>
</evidence>
<dbReference type="InterPro" id="IPR009906">
    <property type="entry name" value="D-Glu_cyclase"/>
</dbReference>
<evidence type="ECO:0000256" key="6">
    <source>
        <dbReference type="ARBA" id="ARBA00023136"/>
    </source>
</evidence>
<keyword evidence="4 8" id="KW-0812">Transmembrane</keyword>
<evidence type="ECO:0000256" key="5">
    <source>
        <dbReference type="ARBA" id="ARBA00022989"/>
    </source>
</evidence>
<evidence type="ECO:0000256" key="7">
    <source>
        <dbReference type="ARBA" id="ARBA00023239"/>
    </source>
</evidence>
<keyword evidence="10" id="KW-1185">Reference proteome</keyword>
<keyword evidence="6 8" id="KW-0472">Membrane</keyword>
<proteinExistence type="inferred from homology"/>
<evidence type="ECO:0000256" key="8">
    <source>
        <dbReference type="SAM" id="Phobius"/>
    </source>
</evidence>
<dbReference type="SUPFAM" id="SSF160920">
    <property type="entry name" value="PSTPO5379-like"/>
    <property type="match status" value="1"/>
</dbReference>
<comment type="similarity">
    <text evidence="2">Belongs to the NRAMP family.</text>
</comment>
<evidence type="ECO:0000313" key="10">
    <source>
        <dbReference type="Proteomes" id="UP000728032"/>
    </source>
</evidence>
<dbReference type="GO" id="GO:0016829">
    <property type="term" value="F:lyase activity"/>
    <property type="evidence" value="ECO:0007669"/>
    <property type="project" value="UniProtKB-KW"/>
</dbReference>
<feature type="transmembrane region" description="Helical" evidence="8">
    <location>
        <begin position="215"/>
        <end position="245"/>
    </location>
</feature>
<dbReference type="HAMAP" id="MF_01830">
    <property type="entry name" value="Hydro_lyase"/>
    <property type="match status" value="1"/>
</dbReference>
<feature type="transmembrane region" description="Helical" evidence="8">
    <location>
        <begin position="16"/>
        <end position="39"/>
    </location>
</feature>
<feature type="transmembrane region" description="Helical" evidence="8">
    <location>
        <begin position="45"/>
        <end position="65"/>
    </location>
</feature>
<dbReference type="Gene3D" id="3.20.20.370">
    <property type="entry name" value="Glycoside hydrolase/deacetylase"/>
    <property type="match status" value="1"/>
</dbReference>
<dbReference type="InterPro" id="IPR005501">
    <property type="entry name" value="LamB/YcsF/PxpA-like"/>
</dbReference>
<dbReference type="NCBIfam" id="NF003969">
    <property type="entry name" value="PRK05463.1"/>
    <property type="match status" value="1"/>
</dbReference>
<sequence length="665" mass="71091">MRASDIANKALPGSGYLLAFLVILGGFFFSIGNIAGAALGLNALFGLDTKVGGVLSGALAILIFASRKATLAMDKSMIILGLLKIVLIVIVAFIVMPPVGQAVQQTFAPDQIDFAIITTIVGGTVGGYICYAGAHRLLDKGAVGPENIDEVARAATKGVVVSGANIDLASHDANPAAQAFQYAAAGISSTIGAAYTSVSFMSAFKQNLTTKHTNYLTISFISLALLLYVILGATPAGLLIFVGGFNGDPLGILKTLQQAVKLDVTIGAHVSYPDLVGFGRRNMDLSQDELIADVLYQISALDGLAKVAGSKVQYVKPHGALYNTIAKDSVQAEAVIEAIKMYNPALVLVALAGSNLVAQARQAGLKVVSEAFADRAYNRDGSLVSRRLEGALEMTRHMFKEIKVDPAQLKAALDARQQIRAGFDQPTAGMAAGMTQVNMISVPKDWAYDFLLYAQRNPQSCPVLDVLEEGVYHSRLATDSDIRTDFPRYRVWKDGEMVDELTDASELYNAHPDLVTFLIGCSFSFETALQEAGIEVRHIHDKTNVPMYLSNIECLSAGRISGNMVVSMRPIPAHQIAEAVKITARMPSVHGAPVHIGHPESLGIRDIDQPDFGDASRIEQGEIPVFWACGVTPQAAIMNSKIPFAISHAPGHMLITDIPDRAWMR</sequence>
<keyword evidence="5 8" id="KW-1133">Transmembrane helix</keyword>
<dbReference type="Proteomes" id="UP000728032">
    <property type="component" value="Unassembled WGS sequence"/>
</dbReference>
<dbReference type="FunFam" id="3.30.2040.10:FF:000001">
    <property type="entry name" value="D-glutamate cyclase, mitochondrial"/>
    <property type="match status" value="1"/>
</dbReference>
<feature type="transmembrane region" description="Helical" evidence="8">
    <location>
        <begin position="112"/>
        <end position="131"/>
    </location>
</feature>
<dbReference type="EMBL" id="OC914826">
    <property type="protein sequence ID" value="CAD7636167.1"/>
    <property type="molecule type" value="Genomic_DNA"/>
</dbReference>
<protein>
    <recommendedName>
        <fullName evidence="11">Hydro-lyase</fullName>
    </recommendedName>
</protein>
<dbReference type="PANTHER" id="PTHR32022:SF10">
    <property type="entry name" value="D-GLUTAMATE CYCLASE, MITOCHONDRIAL"/>
    <property type="match status" value="1"/>
</dbReference>
<evidence type="ECO:0000256" key="4">
    <source>
        <dbReference type="ARBA" id="ARBA00022692"/>
    </source>
</evidence>
<dbReference type="Pfam" id="PF03746">
    <property type="entry name" value="LamB_YcsF"/>
    <property type="match status" value="1"/>
</dbReference>
<dbReference type="GO" id="GO:0016020">
    <property type="term" value="C:membrane"/>
    <property type="evidence" value="ECO:0007669"/>
    <property type="project" value="UniProtKB-SubCell"/>
</dbReference>
<dbReference type="GO" id="GO:0005975">
    <property type="term" value="P:carbohydrate metabolic process"/>
    <property type="evidence" value="ECO:0007669"/>
    <property type="project" value="InterPro"/>
</dbReference>
<evidence type="ECO:0000256" key="2">
    <source>
        <dbReference type="ARBA" id="ARBA00006670"/>
    </source>
</evidence>
<feature type="transmembrane region" description="Helical" evidence="8">
    <location>
        <begin position="77"/>
        <end position="100"/>
    </location>
</feature>
<evidence type="ECO:0008006" key="11">
    <source>
        <dbReference type="Google" id="ProtNLM"/>
    </source>
</evidence>
<evidence type="ECO:0000256" key="3">
    <source>
        <dbReference type="ARBA" id="ARBA00007896"/>
    </source>
</evidence>
<dbReference type="InterPro" id="IPR016938">
    <property type="entry name" value="UPF0317"/>
</dbReference>
<dbReference type="Gene3D" id="3.30.2040.10">
    <property type="entry name" value="PSTPO5379-like domain"/>
    <property type="match status" value="1"/>
</dbReference>
<gene>
    <name evidence="9" type="ORF">ONB1V03_LOCUS24</name>
</gene>